<dbReference type="Proteomes" id="UP000269154">
    <property type="component" value="Unassembled WGS sequence"/>
</dbReference>
<evidence type="ECO:0000313" key="2">
    <source>
        <dbReference type="EMBL" id="RQH47251.1"/>
    </source>
</evidence>
<dbReference type="OrthoDB" id="451742at2"/>
<protein>
    <submittedName>
        <fullName evidence="2">Rpn family recombination-promoting nuclease/putative transposase</fullName>
    </submittedName>
</protein>
<dbReference type="InterPro" id="IPR025587">
    <property type="entry name" value="DUF4351"/>
</dbReference>
<comment type="caution">
    <text evidence="2">The sequence shown here is derived from an EMBL/GenBank/DDBJ whole genome shotgun (WGS) entry which is preliminary data.</text>
</comment>
<reference evidence="2 3" key="1">
    <citation type="journal article" date="2018" name="ACS Chem. Biol.">
        <title>Ketoreductase domain dysfunction expands chemodiversity: malyngamide biosynthesis in the cyanobacterium Okeania hirsuta.</title>
        <authorList>
            <person name="Moss N.A."/>
            <person name="Leao T."/>
            <person name="Rankin M."/>
            <person name="McCullough T.M."/>
            <person name="Qu P."/>
            <person name="Korobeynikov A."/>
            <person name="Smith J.L."/>
            <person name="Gerwick L."/>
            <person name="Gerwick W.H."/>
        </authorList>
    </citation>
    <scope>NUCLEOTIDE SEQUENCE [LARGE SCALE GENOMIC DNA]</scope>
    <source>
        <strain evidence="2 3">PAB10Feb10-1</strain>
    </source>
</reference>
<dbReference type="InterPro" id="IPR010106">
    <property type="entry name" value="RpnA"/>
</dbReference>
<sequence length="307" mass="35185">MKFINPKVDYAFKKIFGSEQSKEILISFLNAIIYDGEKTIKDLTIVNPFNPGQIISLKDTYLDIKAVLFDGSIVVIEMQVARMTAFSKRVMYNLVKGYGNQLETGDDYPLLRPAIAVTITDFILFKDKIDVINPFVFKHREKNWEYPDRELQLIFVELPKFKKTLGELKTLADKWIYFLKEAAKFDDIPDSLGEVAEIELALNIAERINMTSEELEIVERRAIALQDEKGRLIYAEEQGEAKGRLNQAIALVKLLITQRFGEVSEEISSQIESLPLADVEDLVKVFLSFNSLADLESWLQERLSMDN</sequence>
<evidence type="ECO:0000259" key="1">
    <source>
        <dbReference type="Pfam" id="PF14261"/>
    </source>
</evidence>
<name>A0A3N6PXR0_9CYAN</name>
<dbReference type="RefSeq" id="WP_124154519.1">
    <property type="nucleotide sequence ID" value="NZ_CAWOLW010000290.1"/>
</dbReference>
<proteinExistence type="predicted"/>
<keyword evidence="3" id="KW-1185">Reference proteome</keyword>
<accession>A0A3N6PXR0</accession>
<dbReference type="NCBIfam" id="TIGR01784">
    <property type="entry name" value="T_den_put_tspse"/>
    <property type="match status" value="1"/>
</dbReference>
<dbReference type="EMBL" id="RCBY01000036">
    <property type="protein sequence ID" value="RQH47251.1"/>
    <property type="molecule type" value="Genomic_DNA"/>
</dbReference>
<evidence type="ECO:0000313" key="3">
    <source>
        <dbReference type="Proteomes" id="UP000269154"/>
    </source>
</evidence>
<dbReference type="PANTHER" id="PTHR41317">
    <property type="entry name" value="PD-(D_E)XK NUCLEASE FAMILY TRANSPOSASE"/>
    <property type="match status" value="1"/>
</dbReference>
<feature type="domain" description="DUF4351" evidence="1">
    <location>
        <begin position="242"/>
        <end position="299"/>
    </location>
</feature>
<dbReference type="Pfam" id="PF12784">
    <property type="entry name" value="PDDEXK_2"/>
    <property type="match status" value="1"/>
</dbReference>
<dbReference type="PANTHER" id="PTHR41317:SF1">
    <property type="entry name" value="PD-(D_E)XK NUCLEASE FAMILY TRANSPOSASE"/>
    <property type="match status" value="1"/>
</dbReference>
<dbReference type="Pfam" id="PF14261">
    <property type="entry name" value="DUF4351"/>
    <property type="match status" value="1"/>
</dbReference>
<dbReference type="AlphaFoldDB" id="A0A3N6PXR0"/>
<organism evidence="2 3">
    <name type="scientific">Okeania hirsuta</name>
    <dbReference type="NCBI Taxonomy" id="1458930"/>
    <lineage>
        <taxon>Bacteria</taxon>
        <taxon>Bacillati</taxon>
        <taxon>Cyanobacteriota</taxon>
        <taxon>Cyanophyceae</taxon>
        <taxon>Oscillatoriophycideae</taxon>
        <taxon>Oscillatoriales</taxon>
        <taxon>Microcoleaceae</taxon>
        <taxon>Okeania</taxon>
    </lineage>
</organism>
<gene>
    <name evidence="2" type="ORF">D5R40_09030</name>
</gene>